<evidence type="ECO:0000313" key="2">
    <source>
        <dbReference type="EMBL" id="EFN64729.1"/>
    </source>
</evidence>
<evidence type="ECO:0000256" key="1">
    <source>
        <dbReference type="SAM" id="MobiDB-lite"/>
    </source>
</evidence>
<feature type="compositionally biased region" description="Basic residues" evidence="1">
    <location>
        <begin position="1"/>
        <end position="11"/>
    </location>
</feature>
<dbReference type="AlphaFoldDB" id="E2APA9"/>
<keyword evidence="3" id="KW-1185">Reference proteome</keyword>
<evidence type="ECO:0000313" key="3">
    <source>
        <dbReference type="Proteomes" id="UP000000311"/>
    </source>
</evidence>
<sequence length="72" mass="8475">MTTITAKRRRREQLEPPSELKAMESAATESTALKTVLFEIRRMREEITAKQDKKLQLLRRSRSQRSLSRCNI</sequence>
<protein>
    <submittedName>
        <fullName evidence="2">Uncharacterized protein</fullName>
    </submittedName>
</protein>
<dbReference type="EMBL" id="GL441498">
    <property type="protein sequence ID" value="EFN64729.1"/>
    <property type="molecule type" value="Genomic_DNA"/>
</dbReference>
<name>E2APA9_CAMFO</name>
<reference evidence="2 3" key="1">
    <citation type="journal article" date="2010" name="Science">
        <title>Genomic comparison of the ants Camponotus floridanus and Harpegnathos saltator.</title>
        <authorList>
            <person name="Bonasio R."/>
            <person name="Zhang G."/>
            <person name="Ye C."/>
            <person name="Mutti N.S."/>
            <person name="Fang X."/>
            <person name="Qin N."/>
            <person name="Donahue G."/>
            <person name="Yang P."/>
            <person name="Li Q."/>
            <person name="Li C."/>
            <person name="Zhang P."/>
            <person name="Huang Z."/>
            <person name="Berger S.L."/>
            <person name="Reinberg D."/>
            <person name="Wang J."/>
            <person name="Liebig J."/>
        </authorList>
    </citation>
    <scope>NUCLEOTIDE SEQUENCE [LARGE SCALE GENOMIC DNA]</scope>
    <source>
        <strain evidence="3">C129</strain>
    </source>
</reference>
<proteinExistence type="predicted"/>
<accession>E2APA9</accession>
<organism evidence="3">
    <name type="scientific">Camponotus floridanus</name>
    <name type="common">Florida carpenter ant</name>
    <dbReference type="NCBI Taxonomy" id="104421"/>
    <lineage>
        <taxon>Eukaryota</taxon>
        <taxon>Metazoa</taxon>
        <taxon>Ecdysozoa</taxon>
        <taxon>Arthropoda</taxon>
        <taxon>Hexapoda</taxon>
        <taxon>Insecta</taxon>
        <taxon>Pterygota</taxon>
        <taxon>Neoptera</taxon>
        <taxon>Endopterygota</taxon>
        <taxon>Hymenoptera</taxon>
        <taxon>Apocrita</taxon>
        <taxon>Aculeata</taxon>
        <taxon>Formicoidea</taxon>
        <taxon>Formicidae</taxon>
        <taxon>Formicinae</taxon>
        <taxon>Camponotus</taxon>
    </lineage>
</organism>
<gene>
    <name evidence="2" type="ORF">EAG_15424</name>
</gene>
<dbReference type="InParanoid" id="E2APA9"/>
<feature type="region of interest" description="Disordered" evidence="1">
    <location>
        <begin position="1"/>
        <end position="27"/>
    </location>
</feature>
<dbReference type="Proteomes" id="UP000000311">
    <property type="component" value="Unassembled WGS sequence"/>
</dbReference>